<accession>A0ABS6H9C1</accession>
<keyword evidence="1" id="KW-0812">Transmembrane</keyword>
<keyword evidence="3" id="KW-1185">Reference proteome</keyword>
<reference evidence="2 3" key="1">
    <citation type="submission" date="2021-01" db="EMBL/GenBank/DDBJ databases">
        <title>Roseomonas sp. nov, a bacterium isolated from an oil production mixture in Yumen Oilfield.</title>
        <authorList>
            <person name="Wu D."/>
        </authorList>
    </citation>
    <scope>NUCLEOTIDE SEQUENCE [LARGE SCALE GENOMIC DNA]</scope>
    <source>
        <strain evidence="2 3">ROY-5-3</strain>
    </source>
</reference>
<comment type="caution">
    <text evidence="2">The sequence shown here is derived from an EMBL/GenBank/DDBJ whole genome shotgun (WGS) entry which is preliminary data.</text>
</comment>
<dbReference type="RefSeq" id="WP_216874921.1">
    <property type="nucleotide sequence ID" value="NZ_JAERQM010000002.1"/>
</dbReference>
<dbReference type="EMBL" id="JAERQM010000002">
    <property type="protein sequence ID" value="MBU8544076.1"/>
    <property type="molecule type" value="Genomic_DNA"/>
</dbReference>
<keyword evidence="1" id="KW-0472">Membrane</keyword>
<sequence length="149" mass="15378">MQIRFRRFAIDHHLTKHQIRGSGMLLMSLGLLLAGSAALGMAALLQDPFPQQWLSPGLALVQREAGAEPAGALLIAGWAFAFLALIAATAICLQGLWQMVVGSRSAAVIGLLMCLGALLLAGAVSASILLGRPIGRLIVQAVASSSGLA</sequence>
<name>A0ABS6H9C1_9PROT</name>
<evidence type="ECO:0000256" key="1">
    <source>
        <dbReference type="SAM" id="Phobius"/>
    </source>
</evidence>
<feature type="transmembrane region" description="Helical" evidence="1">
    <location>
        <begin position="70"/>
        <end position="93"/>
    </location>
</feature>
<evidence type="ECO:0008006" key="4">
    <source>
        <dbReference type="Google" id="ProtNLM"/>
    </source>
</evidence>
<proteinExistence type="predicted"/>
<evidence type="ECO:0000313" key="3">
    <source>
        <dbReference type="Proteomes" id="UP000689967"/>
    </source>
</evidence>
<evidence type="ECO:0000313" key="2">
    <source>
        <dbReference type="EMBL" id="MBU8544076.1"/>
    </source>
</evidence>
<dbReference type="Proteomes" id="UP000689967">
    <property type="component" value="Unassembled WGS sequence"/>
</dbReference>
<feature type="transmembrane region" description="Helical" evidence="1">
    <location>
        <begin position="21"/>
        <end position="45"/>
    </location>
</feature>
<feature type="transmembrane region" description="Helical" evidence="1">
    <location>
        <begin position="105"/>
        <end position="130"/>
    </location>
</feature>
<protein>
    <recommendedName>
        <fullName evidence="4">DUF2975 domain-containing protein</fullName>
    </recommendedName>
</protein>
<gene>
    <name evidence="2" type="ORF">JJQ90_10190</name>
</gene>
<organism evidence="2 3">
    <name type="scientific">Falsiroseomonas oleicola</name>
    <dbReference type="NCBI Taxonomy" id="2801474"/>
    <lineage>
        <taxon>Bacteria</taxon>
        <taxon>Pseudomonadati</taxon>
        <taxon>Pseudomonadota</taxon>
        <taxon>Alphaproteobacteria</taxon>
        <taxon>Acetobacterales</taxon>
        <taxon>Roseomonadaceae</taxon>
        <taxon>Falsiroseomonas</taxon>
    </lineage>
</organism>
<keyword evidence="1" id="KW-1133">Transmembrane helix</keyword>